<dbReference type="RefSeq" id="YP_009951953.1">
    <property type="nucleotide sequence ID" value="NC_051606.1"/>
</dbReference>
<accession>A0A222ZPP6</accession>
<dbReference type="Proteomes" id="UP000224432">
    <property type="component" value="Segment"/>
</dbReference>
<organism evidence="1 2">
    <name type="scientific">Mycobacterium phage Amohnition</name>
    <dbReference type="NCBI Taxonomy" id="2015874"/>
    <lineage>
        <taxon>Viruses</taxon>
        <taxon>Duplodnaviria</taxon>
        <taxon>Heunggongvirae</taxon>
        <taxon>Uroviricota</taxon>
        <taxon>Caudoviricetes</taxon>
        <taxon>Weiservirinae</taxon>
        <taxon>Amginevirus</taxon>
        <taxon>Amginevirus amohnition</taxon>
    </lineage>
</organism>
<dbReference type="EMBL" id="MF140398">
    <property type="protein sequence ID" value="ASR86369.1"/>
    <property type="molecule type" value="Genomic_DNA"/>
</dbReference>
<keyword evidence="2" id="KW-1185">Reference proteome</keyword>
<dbReference type="GeneID" id="60323396"/>
<sequence length="226" mass="24371">MFKMIVQMYGRTEVTEHDTLDEVRGRLALIASTQGCLMAGDVEAEGEFVKLKRGSLVEVDPAVTWTYGAWRVEVVDADALVHVVEHGDEREVFLSEAEAKHFQTTIAPGSSRCAERRYPEAVEPAAAPAAPRTFPTGSAVSRALKRDAGIITTPITRAGYHVRNGVKGTTAPSISVSLSDLPDARSDVRDALALAEHLRERGWVVELADGSSVLYVTTIGRRAAAA</sequence>
<reference evidence="1 2" key="1">
    <citation type="submission" date="2017-05" db="EMBL/GenBank/DDBJ databases">
        <authorList>
            <person name="Paudel S."/>
            <person name="Amoh N.Y."/>
            <person name="Buchser W.J."/>
            <person name="Forsyth M.H."/>
            <person name="Saha M.S."/>
            <person name="Stoner T.H."/>
            <person name="Garlena R.A."/>
            <person name="Russell D.A."/>
            <person name="Pope W.H."/>
            <person name="Jacobs-Sera D."/>
            <person name="Hatfull G.F."/>
        </authorList>
    </citation>
    <scope>NUCLEOTIDE SEQUENCE [LARGE SCALE GENOMIC DNA]</scope>
</reference>
<proteinExistence type="predicted"/>
<dbReference type="KEGG" id="vg:60323396"/>
<evidence type="ECO:0000313" key="1">
    <source>
        <dbReference type="EMBL" id="ASR86369.1"/>
    </source>
</evidence>
<gene>
    <name evidence="1" type="primary">89</name>
    <name evidence="1" type="ORF">SEA_AMOHNITION_89</name>
</gene>
<name>A0A222ZPP6_9CAUD</name>
<protein>
    <submittedName>
        <fullName evidence="1">Uncharacterized protein</fullName>
    </submittedName>
</protein>
<evidence type="ECO:0000313" key="2">
    <source>
        <dbReference type="Proteomes" id="UP000224432"/>
    </source>
</evidence>